<keyword evidence="2" id="KW-0238">DNA-binding</keyword>
<dbReference type="InterPro" id="IPR018060">
    <property type="entry name" value="HTH_AraC"/>
</dbReference>
<dbReference type="PANTHER" id="PTHR43280">
    <property type="entry name" value="ARAC-FAMILY TRANSCRIPTIONAL REGULATOR"/>
    <property type="match status" value="1"/>
</dbReference>
<evidence type="ECO:0000256" key="2">
    <source>
        <dbReference type="ARBA" id="ARBA00023125"/>
    </source>
</evidence>
<dbReference type="GO" id="GO:0043565">
    <property type="term" value="F:sequence-specific DNA binding"/>
    <property type="evidence" value="ECO:0007669"/>
    <property type="project" value="InterPro"/>
</dbReference>
<sequence>MRPTVASPRFDEEPLFTGNSVFKHQSAALISIPQHKQLADGEHLYLKSQGDYYLIFLLSGKITTYMNGEQEPQHFAAKSMIFVPMGTLLNIVAEGETSCITFHFLPSVHLCARQCPERPKKKSFQLPDLHKGKDLTVLPMSHGIDLWTCAIIEYLQYSLSDLRLFDVKLQELFLLLRMNYARRVQEEFLRGFHCKRSGFSCQVFKHHLSCRNVEDLASKLGVPPATLTRMFDDEFGVSPLKWLLQQRARHVYKDLVDSNLSLTEISERYYFSSPGYLSAFCRRMFGLSPLKIRRGQGLHQDDTAEDLEE</sequence>
<dbReference type="PATRIC" id="fig|322095.3.peg.2039"/>
<dbReference type="SUPFAM" id="SSF46689">
    <property type="entry name" value="Homeodomain-like"/>
    <property type="match status" value="1"/>
</dbReference>
<accession>A0A134B0H8</accession>
<evidence type="ECO:0000256" key="3">
    <source>
        <dbReference type="ARBA" id="ARBA00023163"/>
    </source>
</evidence>
<comment type="caution">
    <text evidence="5">The sequence shown here is derived from an EMBL/GenBank/DDBJ whole genome shotgun (WGS) entry which is preliminary data.</text>
</comment>
<gene>
    <name evidence="5" type="ORF">HMPREF3185_02069</name>
</gene>
<dbReference type="Proteomes" id="UP000070224">
    <property type="component" value="Unassembled WGS sequence"/>
</dbReference>
<dbReference type="RefSeq" id="WP_060936097.1">
    <property type="nucleotide sequence ID" value="NZ_KQ960466.1"/>
</dbReference>
<dbReference type="GO" id="GO:0003700">
    <property type="term" value="F:DNA-binding transcription factor activity"/>
    <property type="evidence" value="ECO:0007669"/>
    <property type="project" value="InterPro"/>
</dbReference>
<evidence type="ECO:0000259" key="4">
    <source>
        <dbReference type="PROSITE" id="PS01124"/>
    </source>
</evidence>
<dbReference type="PANTHER" id="PTHR43280:SF2">
    <property type="entry name" value="HTH-TYPE TRANSCRIPTIONAL REGULATOR EXSA"/>
    <property type="match status" value="1"/>
</dbReference>
<evidence type="ECO:0000313" key="6">
    <source>
        <dbReference type="Proteomes" id="UP000070224"/>
    </source>
</evidence>
<name>A0A134B0H8_9PORP</name>
<feature type="domain" description="HTH araC/xylS-type" evidence="4">
    <location>
        <begin position="212"/>
        <end position="295"/>
    </location>
</feature>
<proteinExistence type="predicted"/>
<reference evidence="6" key="1">
    <citation type="submission" date="2016-01" db="EMBL/GenBank/DDBJ databases">
        <authorList>
            <person name="Mitreva M."/>
            <person name="Pepin K.H."/>
            <person name="Mihindukulasuriya K.A."/>
            <person name="Fulton R."/>
            <person name="Fronick C."/>
            <person name="O'Laughlin M."/>
            <person name="Miner T."/>
            <person name="Herter B."/>
            <person name="Rosa B.A."/>
            <person name="Cordes M."/>
            <person name="Tomlinson C."/>
            <person name="Wollam A."/>
            <person name="Palsikar V.B."/>
            <person name="Mardis E.R."/>
            <person name="Wilson R.K."/>
        </authorList>
    </citation>
    <scope>NUCLEOTIDE SEQUENCE [LARGE SCALE GENOMIC DNA]</scope>
    <source>
        <strain evidence="6">KA00683</strain>
    </source>
</reference>
<dbReference type="OrthoDB" id="1031098at2"/>
<dbReference type="STRING" id="322095.HMPREF3185_02069"/>
<dbReference type="EMBL" id="LSDK01000139">
    <property type="protein sequence ID" value="KXB73430.1"/>
    <property type="molecule type" value="Genomic_DNA"/>
</dbReference>
<organism evidence="5 6">
    <name type="scientific">Porphyromonas somerae</name>
    <dbReference type="NCBI Taxonomy" id="322095"/>
    <lineage>
        <taxon>Bacteria</taxon>
        <taxon>Pseudomonadati</taxon>
        <taxon>Bacteroidota</taxon>
        <taxon>Bacteroidia</taxon>
        <taxon>Bacteroidales</taxon>
        <taxon>Porphyromonadaceae</taxon>
        <taxon>Porphyromonas</taxon>
    </lineage>
</organism>
<keyword evidence="1" id="KW-0805">Transcription regulation</keyword>
<keyword evidence="3" id="KW-0804">Transcription</keyword>
<dbReference type="Pfam" id="PF12833">
    <property type="entry name" value="HTH_18"/>
    <property type="match status" value="1"/>
</dbReference>
<dbReference type="PROSITE" id="PS01124">
    <property type="entry name" value="HTH_ARAC_FAMILY_2"/>
    <property type="match status" value="1"/>
</dbReference>
<dbReference type="Gene3D" id="1.10.10.60">
    <property type="entry name" value="Homeodomain-like"/>
    <property type="match status" value="1"/>
</dbReference>
<dbReference type="SMART" id="SM00342">
    <property type="entry name" value="HTH_ARAC"/>
    <property type="match status" value="1"/>
</dbReference>
<protein>
    <submittedName>
        <fullName evidence="5">Transcriptional regulator, AraC family</fullName>
    </submittedName>
</protein>
<keyword evidence="6" id="KW-1185">Reference proteome</keyword>
<evidence type="ECO:0000313" key="5">
    <source>
        <dbReference type="EMBL" id="KXB73430.1"/>
    </source>
</evidence>
<evidence type="ECO:0000256" key="1">
    <source>
        <dbReference type="ARBA" id="ARBA00023015"/>
    </source>
</evidence>
<dbReference type="InterPro" id="IPR009057">
    <property type="entry name" value="Homeodomain-like_sf"/>
</dbReference>
<dbReference type="AlphaFoldDB" id="A0A134B0H8"/>